<protein>
    <submittedName>
        <fullName evidence="2">Type II secretion system protein</fullName>
    </submittedName>
</protein>
<dbReference type="RefSeq" id="WP_305471907.1">
    <property type="nucleotide sequence ID" value="NZ_JAUYVT010000006.1"/>
</dbReference>
<sequence>MKKQFQETILIKKQVGFSLLQLIIVIVTFGALAVYFAPRFLNLQGEAHASILETLQVSIQAEISVVHGKAIVKSVHNKANASIELDSEKMVDIVYGYPAATEAAFKAFLDTKFASDNTGEFNITSNPQVAKAIIYPNSYSAVDNCRIEYVEAKKNTKQNIITAPALSVFTSEC</sequence>
<dbReference type="EMBL" id="JAUYVT010000006">
    <property type="protein sequence ID" value="MDP2564743.1"/>
    <property type="molecule type" value="Genomic_DNA"/>
</dbReference>
<name>A0ABT9FD86_9GAMM</name>
<comment type="caution">
    <text evidence="2">The sequence shown here is derived from an EMBL/GenBank/DDBJ whole genome shotgun (WGS) entry which is preliminary data.</text>
</comment>
<evidence type="ECO:0000313" key="2">
    <source>
        <dbReference type="EMBL" id="MDP2564743.1"/>
    </source>
</evidence>
<feature type="transmembrane region" description="Helical" evidence="1">
    <location>
        <begin position="15"/>
        <end position="37"/>
    </location>
</feature>
<keyword evidence="1" id="KW-1133">Transmembrane helix</keyword>
<accession>A0ABT9FD86</accession>
<evidence type="ECO:0000313" key="3">
    <source>
        <dbReference type="Proteomes" id="UP001177212"/>
    </source>
</evidence>
<keyword evidence="3" id="KW-1185">Reference proteome</keyword>
<proteinExistence type="predicted"/>
<keyword evidence="1" id="KW-0812">Transmembrane</keyword>
<gene>
    <name evidence="2" type="ORF">Q8W34_08855</name>
</gene>
<evidence type="ECO:0000256" key="1">
    <source>
        <dbReference type="SAM" id="Phobius"/>
    </source>
</evidence>
<keyword evidence="1" id="KW-0472">Membrane</keyword>
<dbReference type="Proteomes" id="UP001177212">
    <property type="component" value="Unassembled WGS sequence"/>
</dbReference>
<organism evidence="2 3">
    <name type="scientific">Pseudoalteromonas marina</name>
    <dbReference type="NCBI Taxonomy" id="267375"/>
    <lineage>
        <taxon>Bacteria</taxon>
        <taxon>Pseudomonadati</taxon>
        <taxon>Pseudomonadota</taxon>
        <taxon>Gammaproteobacteria</taxon>
        <taxon>Alteromonadales</taxon>
        <taxon>Pseudoalteromonadaceae</taxon>
        <taxon>Pseudoalteromonas</taxon>
    </lineage>
</organism>
<reference evidence="2" key="1">
    <citation type="submission" date="2023-07" db="EMBL/GenBank/DDBJ databases">
        <title>Genome content predicts the carbon catabolic preferences of heterotrophic bacteria.</title>
        <authorList>
            <person name="Gralka M."/>
        </authorList>
    </citation>
    <scope>NUCLEOTIDE SEQUENCE</scope>
    <source>
        <strain evidence="2">4G09</strain>
    </source>
</reference>